<organism evidence="3 4">
    <name type="scientific">Vibrio sinensis</name>
    <dbReference type="NCBI Taxonomy" id="2302434"/>
    <lineage>
        <taxon>Bacteria</taxon>
        <taxon>Pseudomonadati</taxon>
        <taxon>Pseudomonadota</taxon>
        <taxon>Gammaproteobacteria</taxon>
        <taxon>Vibrionales</taxon>
        <taxon>Vibrionaceae</taxon>
        <taxon>Vibrio</taxon>
    </lineage>
</organism>
<feature type="transmembrane region" description="Helical" evidence="2">
    <location>
        <begin position="6"/>
        <end position="27"/>
    </location>
</feature>
<name>A0A3A6Q712_9VIBR</name>
<evidence type="ECO:0000256" key="2">
    <source>
        <dbReference type="SAM" id="Phobius"/>
    </source>
</evidence>
<accession>A0A3A6Q712</accession>
<sequence>MNVIGIAIGATGLLLLLLFVWMLVLSVKRKHLEQERRRKEYSYRKAMEKNRKQEREEKVYKAENGDIPTMLYLAAEAERTNLRQALYWYNKAAHLDSVTGMYGVVRISAKMREDLVLREQARFWQVCISASEGSLESKYDMAIALFHGRGTTQNISKAIVTMTQVAAQSHLPAILFLGQWYCSEDNPEPEPEQSTEWFKKAVELKSNEGRMMLGLNYINGVGVEADFSRGCYWLERASEKGYTDAMYNAGSVWMERGSNGRSIAYIWLFIAGQLGHEEARILRDKVAMNIGVDIVVGLQSLSKPMIRRIREKKVPTHSLIKALNKLYKRSIPTQEEPEQEVEELSETIPPEFGDKQSYSQMDAPLVSTKTKLDYSPS</sequence>
<evidence type="ECO:0000256" key="1">
    <source>
        <dbReference type="SAM" id="MobiDB-lite"/>
    </source>
</evidence>
<keyword evidence="2" id="KW-1133">Transmembrane helix</keyword>
<keyword evidence="4" id="KW-1185">Reference proteome</keyword>
<dbReference type="RefSeq" id="WP_120034587.1">
    <property type="nucleotide sequence ID" value="NZ_QVMU01000027.1"/>
</dbReference>
<dbReference type="SMART" id="SM00671">
    <property type="entry name" value="SEL1"/>
    <property type="match status" value="5"/>
</dbReference>
<dbReference type="SUPFAM" id="SSF81901">
    <property type="entry name" value="HCP-like"/>
    <property type="match status" value="1"/>
</dbReference>
<reference evidence="3 4" key="1">
    <citation type="submission" date="2018-08" db="EMBL/GenBank/DDBJ databases">
        <title>Vibrio isolated from the Eastern China Marginal Seas.</title>
        <authorList>
            <person name="Li Y."/>
        </authorList>
    </citation>
    <scope>NUCLEOTIDE SEQUENCE [LARGE SCALE GENOMIC DNA]</scope>
    <source>
        <strain evidence="3 4">BEI233</strain>
    </source>
</reference>
<comment type="caution">
    <text evidence="3">The sequence shown here is derived from an EMBL/GenBank/DDBJ whole genome shotgun (WGS) entry which is preliminary data.</text>
</comment>
<dbReference type="InterPro" id="IPR006597">
    <property type="entry name" value="Sel1-like"/>
</dbReference>
<dbReference type="AlphaFoldDB" id="A0A3A6Q712"/>
<protein>
    <submittedName>
        <fullName evidence="3">Sel1 repeat family protein</fullName>
    </submittedName>
</protein>
<feature type="region of interest" description="Disordered" evidence="1">
    <location>
        <begin position="331"/>
        <end position="377"/>
    </location>
</feature>
<dbReference type="InterPro" id="IPR052945">
    <property type="entry name" value="Mitotic_Regulator"/>
</dbReference>
<dbReference type="EMBL" id="QVMU01000027">
    <property type="protein sequence ID" value="RJX66525.1"/>
    <property type="molecule type" value="Genomic_DNA"/>
</dbReference>
<dbReference type="InterPro" id="IPR011990">
    <property type="entry name" value="TPR-like_helical_dom_sf"/>
</dbReference>
<dbReference type="Pfam" id="PF08238">
    <property type="entry name" value="Sel1"/>
    <property type="match status" value="5"/>
</dbReference>
<dbReference type="Proteomes" id="UP000273252">
    <property type="component" value="Unassembled WGS sequence"/>
</dbReference>
<dbReference type="OrthoDB" id="6114904at2"/>
<evidence type="ECO:0000313" key="3">
    <source>
        <dbReference type="EMBL" id="RJX66525.1"/>
    </source>
</evidence>
<dbReference type="PANTHER" id="PTHR43628:SF1">
    <property type="entry name" value="CHITIN SYNTHASE REGULATORY FACTOR 2-RELATED"/>
    <property type="match status" value="1"/>
</dbReference>
<keyword evidence="2" id="KW-0812">Transmembrane</keyword>
<proteinExistence type="predicted"/>
<gene>
    <name evidence="3" type="ORF">DZ860_19785</name>
</gene>
<dbReference type="PANTHER" id="PTHR43628">
    <property type="entry name" value="ACTIVATOR OF C KINASE PROTEIN 1-RELATED"/>
    <property type="match status" value="1"/>
</dbReference>
<dbReference type="Gene3D" id="1.25.40.10">
    <property type="entry name" value="Tetratricopeptide repeat domain"/>
    <property type="match status" value="1"/>
</dbReference>
<feature type="compositionally biased region" description="Acidic residues" evidence="1">
    <location>
        <begin position="335"/>
        <end position="345"/>
    </location>
</feature>
<keyword evidence="2" id="KW-0472">Membrane</keyword>
<evidence type="ECO:0000313" key="4">
    <source>
        <dbReference type="Proteomes" id="UP000273252"/>
    </source>
</evidence>